<organism evidence="7 8">
    <name type="scientific">Actinoallomurus spadix</name>
    <dbReference type="NCBI Taxonomy" id="79912"/>
    <lineage>
        <taxon>Bacteria</taxon>
        <taxon>Bacillati</taxon>
        <taxon>Actinomycetota</taxon>
        <taxon>Actinomycetes</taxon>
        <taxon>Streptosporangiales</taxon>
        <taxon>Thermomonosporaceae</taxon>
        <taxon>Actinoallomurus</taxon>
    </lineage>
</organism>
<dbReference type="PRINTS" id="PR01988">
    <property type="entry name" value="EXPORTERBACE"/>
</dbReference>
<dbReference type="EMBL" id="BAAABM010000049">
    <property type="protein sequence ID" value="GAA0357705.1"/>
    <property type="molecule type" value="Genomic_DNA"/>
</dbReference>
<feature type="transmembrane region" description="Helical" evidence="6">
    <location>
        <begin position="57"/>
        <end position="81"/>
    </location>
</feature>
<feature type="transmembrane region" description="Helical" evidence="6">
    <location>
        <begin position="381"/>
        <end position="401"/>
    </location>
</feature>
<dbReference type="PANTHER" id="PTHR23513">
    <property type="entry name" value="INTEGRAL MEMBRANE EFFLUX PROTEIN-RELATED"/>
    <property type="match status" value="1"/>
</dbReference>
<evidence type="ECO:0000313" key="8">
    <source>
        <dbReference type="Proteomes" id="UP001501822"/>
    </source>
</evidence>
<dbReference type="CDD" id="cd06173">
    <property type="entry name" value="MFS_MefA_like"/>
    <property type="match status" value="1"/>
</dbReference>
<feature type="transmembrane region" description="Helical" evidence="6">
    <location>
        <begin position="291"/>
        <end position="309"/>
    </location>
</feature>
<dbReference type="InterPro" id="IPR036259">
    <property type="entry name" value="MFS_trans_sf"/>
</dbReference>
<accession>A0ABN0X8A1</accession>
<sequence length="415" mass="43037">MVEAPRSCGLAHGLSVLRERDFRWFFLGQCTSLLGDGMVAPALAFAVLGLTGRAADLGVVLATGSAAQVMFTLIGGVIADRLPRHSLMLGSDLVRAVSQGLAAALLICGAARVWHLVVLQAVHGIAAALSGPAVAGVVQATTRPEQRQPANALRVLALSASLLTGPALAGALVVGVGPGWALAADSATFAGSAACLSRLRLGRACRERPQRFARELADGWREFRSRRWVWSVIVASSLVNLLYGAFSVLGPTVSARSFGGAGAWALISATFGGGCLGGGAIALCVRPRYPLRWGVAMMVMFACPTLALASGLTVAGIAIAAFCGGLVLMVFNTLWETALQHHIPATALSRVCAYEWAGALACQPLGLALVAPVAACFGLRTTLWTAGTLQILVVLIPLLFSEVRMLPSPPRDTRG</sequence>
<dbReference type="InterPro" id="IPR022324">
    <property type="entry name" value="Bacilysin_exporter_BacE_put"/>
</dbReference>
<keyword evidence="2" id="KW-1003">Cell membrane</keyword>
<feature type="transmembrane region" description="Helical" evidence="6">
    <location>
        <begin position="152"/>
        <end position="174"/>
    </location>
</feature>
<feature type="transmembrane region" description="Helical" evidence="6">
    <location>
        <begin position="228"/>
        <end position="249"/>
    </location>
</feature>
<dbReference type="RefSeq" id="WP_252810198.1">
    <property type="nucleotide sequence ID" value="NZ_BAAABM010000049.1"/>
</dbReference>
<keyword evidence="3 6" id="KW-0812">Transmembrane</keyword>
<keyword evidence="5 6" id="KW-0472">Membrane</keyword>
<dbReference type="SUPFAM" id="SSF103473">
    <property type="entry name" value="MFS general substrate transporter"/>
    <property type="match status" value="1"/>
</dbReference>
<feature type="transmembrane region" description="Helical" evidence="6">
    <location>
        <begin position="121"/>
        <end position="140"/>
    </location>
</feature>
<evidence type="ECO:0000256" key="1">
    <source>
        <dbReference type="ARBA" id="ARBA00004651"/>
    </source>
</evidence>
<reference evidence="7 8" key="1">
    <citation type="journal article" date="2019" name="Int. J. Syst. Evol. Microbiol.">
        <title>The Global Catalogue of Microorganisms (GCM) 10K type strain sequencing project: providing services to taxonomists for standard genome sequencing and annotation.</title>
        <authorList>
            <consortium name="The Broad Institute Genomics Platform"/>
            <consortium name="The Broad Institute Genome Sequencing Center for Infectious Disease"/>
            <person name="Wu L."/>
            <person name="Ma J."/>
        </authorList>
    </citation>
    <scope>NUCLEOTIDE SEQUENCE [LARGE SCALE GENOMIC DNA]</scope>
    <source>
        <strain evidence="7 8">JCM 3146</strain>
    </source>
</reference>
<gene>
    <name evidence="7" type="ORF">GCM10010151_54180</name>
</gene>
<feature type="transmembrane region" description="Helical" evidence="6">
    <location>
        <begin position="356"/>
        <end position="375"/>
    </location>
</feature>
<keyword evidence="4 6" id="KW-1133">Transmembrane helix</keyword>
<comment type="caution">
    <text evidence="7">The sequence shown here is derived from an EMBL/GenBank/DDBJ whole genome shotgun (WGS) entry which is preliminary data.</text>
</comment>
<evidence type="ECO:0000256" key="2">
    <source>
        <dbReference type="ARBA" id="ARBA00022475"/>
    </source>
</evidence>
<dbReference type="Gene3D" id="1.20.1250.20">
    <property type="entry name" value="MFS general substrate transporter like domains"/>
    <property type="match status" value="1"/>
</dbReference>
<feature type="transmembrane region" description="Helical" evidence="6">
    <location>
        <begin position="315"/>
        <end position="335"/>
    </location>
</feature>
<comment type="subcellular location">
    <subcellularLocation>
        <location evidence="1">Cell membrane</location>
        <topology evidence="1">Multi-pass membrane protein</topology>
    </subcellularLocation>
</comment>
<dbReference type="Pfam" id="PF07690">
    <property type="entry name" value="MFS_1"/>
    <property type="match status" value="1"/>
</dbReference>
<dbReference type="PANTHER" id="PTHR23513:SF11">
    <property type="entry name" value="STAPHYLOFERRIN A TRANSPORTER"/>
    <property type="match status" value="1"/>
</dbReference>
<evidence type="ECO:0000256" key="3">
    <source>
        <dbReference type="ARBA" id="ARBA00022692"/>
    </source>
</evidence>
<evidence type="ECO:0000256" key="6">
    <source>
        <dbReference type="SAM" id="Phobius"/>
    </source>
</evidence>
<proteinExistence type="predicted"/>
<dbReference type="Proteomes" id="UP001501822">
    <property type="component" value="Unassembled WGS sequence"/>
</dbReference>
<evidence type="ECO:0000313" key="7">
    <source>
        <dbReference type="EMBL" id="GAA0357705.1"/>
    </source>
</evidence>
<feature type="transmembrane region" description="Helical" evidence="6">
    <location>
        <begin position="180"/>
        <end position="201"/>
    </location>
</feature>
<feature type="transmembrane region" description="Helical" evidence="6">
    <location>
        <begin position="24"/>
        <end position="51"/>
    </location>
</feature>
<dbReference type="InterPro" id="IPR011701">
    <property type="entry name" value="MFS"/>
</dbReference>
<name>A0ABN0X8A1_9ACTN</name>
<protein>
    <submittedName>
        <fullName evidence="7">MFS transporter</fullName>
    </submittedName>
</protein>
<feature type="transmembrane region" description="Helical" evidence="6">
    <location>
        <begin position="261"/>
        <end position="284"/>
    </location>
</feature>
<evidence type="ECO:0000256" key="4">
    <source>
        <dbReference type="ARBA" id="ARBA00022989"/>
    </source>
</evidence>
<evidence type="ECO:0000256" key="5">
    <source>
        <dbReference type="ARBA" id="ARBA00023136"/>
    </source>
</evidence>
<keyword evidence="8" id="KW-1185">Reference proteome</keyword>
<feature type="transmembrane region" description="Helical" evidence="6">
    <location>
        <begin position="93"/>
        <end position="115"/>
    </location>
</feature>